<proteinExistence type="predicted"/>
<dbReference type="InterPro" id="IPR004095">
    <property type="entry name" value="TGS"/>
</dbReference>
<dbReference type="PANTHER" id="PTHR42753:SF9">
    <property type="entry name" value="LARGE RIBOSOMAL SUBUNIT PROTEIN ML39"/>
    <property type="match status" value="1"/>
</dbReference>
<accession>A0A8J1TWU7</accession>
<evidence type="ECO:0000313" key="1">
    <source>
        <dbReference type="EMBL" id="CAH1796263.1"/>
    </source>
</evidence>
<dbReference type="GO" id="GO:0003723">
    <property type="term" value="F:RNA binding"/>
    <property type="evidence" value="ECO:0007669"/>
    <property type="project" value="TreeGrafter"/>
</dbReference>
<dbReference type="InterPro" id="IPR050062">
    <property type="entry name" value="Pro-tRNA_synthetase"/>
</dbReference>
<dbReference type="GO" id="GO:0005739">
    <property type="term" value="C:mitochondrion"/>
    <property type="evidence" value="ECO:0007669"/>
    <property type="project" value="TreeGrafter"/>
</dbReference>
<dbReference type="InterPro" id="IPR018163">
    <property type="entry name" value="Thr/Ala-tRNA-synth_IIc_edit"/>
</dbReference>
<dbReference type="AlphaFoldDB" id="A0A8J1TWU7"/>
<reference evidence="1" key="1">
    <citation type="submission" date="2022-03" db="EMBL/GenBank/DDBJ databases">
        <authorList>
            <person name="Martin C."/>
        </authorList>
    </citation>
    <scope>NUCLEOTIDE SEQUENCE</scope>
</reference>
<gene>
    <name evidence="1" type="ORF">OFUS_LOCUS20692</name>
</gene>
<protein>
    <submittedName>
        <fullName evidence="1">Uncharacterized protein</fullName>
    </submittedName>
</protein>
<dbReference type="GO" id="GO:0043039">
    <property type="term" value="P:tRNA aminoacylation"/>
    <property type="evidence" value="ECO:0007669"/>
    <property type="project" value="InterPro"/>
</dbReference>
<organism evidence="1 2">
    <name type="scientific">Owenia fusiformis</name>
    <name type="common">Polychaete worm</name>
    <dbReference type="NCBI Taxonomy" id="6347"/>
    <lineage>
        <taxon>Eukaryota</taxon>
        <taxon>Metazoa</taxon>
        <taxon>Spiralia</taxon>
        <taxon>Lophotrochozoa</taxon>
        <taxon>Annelida</taxon>
        <taxon>Polychaeta</taxon>
        <taxon>Sedentaria</taxon>
        <taxon>Canalipalpata</taxon>
        <taxon>Sabellida</taxon>
        <taxon>Oweniida</taxon>
        <taxon>Oweniidae</taxon>
        <taxon>Owenia</taxon>
    </lineage>
</organism>
<name>A0A8J1TWU7_OWEFU</name>
<dbReference type="Proteomes" id="UP000749559">
    <property type="component" value="Unassembled WGS sequence"/>
</dbReference>
<dbReference type="OrthoDB" id="5870821at2759"/>
<dbReference type="GO" id="GO:0004812">
    <property type="term" value="F:aminoacyl-tRNA ligase activity"/>
    <property type="evidence" value="ECO:0007669"/>
    <property type="project" value="InterPro"/>
</dbReference>
<dbReference type="PANTHER" id="PTHR42753">
    <property type="entry name" value="MITOCHONDRIAL RIBOSOME PROTEIN L39/PROLYL-TRNA LIGASE FAMILY MEMBER"/>
    <property type="match status" value="1"/>
</dbReference>
<dbReference type="Gene3D" id="3.30.980.10">
    <property type="entry name" value="Threonyl-trna Synthetase, Chain A, domain 2"/>
    <property type="match status" value="1"/>
</dbReference>
<sequence length="381" mass="43839">MTSLCDIRKELIYGNLNFRKKISSHFFIKTDGFTLIMTTITNNYRLYKLLGRLSRCCIQTQSRNVTNSTARKKRVDIFNKEKERQLSLIRRIEKIQVEHKGPPEDCTLIMNKDLSTPFNCAMHIQELLMNRSVLALVNGKPWDMHRPLVEDCELTFLHEKDEDPYLVNQAIWRSGSFILGHILETAFKDQHYVELCCFPPPSVKSGSFIYDVDLKMPNWKPTKMELNVLSRLGGRLQYEDLRFERLEVDASIAQKMFEDNRFKKVQVEQIAAKSDSGSSITLYRMGDHIDMTGGPLISHTGQINRFAVTGIHEIESPDYGALQRVQGIIIPANLSIHYWTFEWLAERAAQFNAAGIPTKTGYNTYKANKEDKIHEDLDLGG</sequence>
<comment type="caution">
    <text evidence="1">The sequence shown here is derived from an EMBL/GenBank/DDBJ whole genome shotgun (WGS) entry which is preliminary data.</text>
</comment>
<dbReference type="CDD" id="cd01667">
    <property type="entry name" value="TGS_ThrRS"/>
    <property type="match status" value="1"/>
</dbReference>
<dbReference type="SUPFAM" id="SSF55186">
    <property type="entry name" value="ThrRS/AlaRS common domain"/>
    <property type="match status" value="1"/>
</dbReference>
<dbReference type="GO" id="GO:0005524">
    <property type="term" value="F:ATP binding"/>
    <property type="evidence" value="ECO:0007669"/>
    <property type="project" value="InterPro"/>
</dbReference>
<dbReference type="InterPro" id="IPR012675">
    <property type="entry name" value="Beta-grasp_dom_sf"/>
</dbReference>
<dbReference type="EMBL" id="CAIIXF020000010">
    <property type="protein sequence ID" value="CAH1796263.1"/>
    <property type="molecule type" value="Genomic_DNA"/>
</dbReference>
<dbReference type="InterPro" id="IPR012947">
    <property type="entry name" value="tRNA_SAD"/>
</dbReference>
<dbReference type="SUPFAM" id="SSF81271">
    <property type="entry name" value="TGS-like"/>
    <property type="match status" value="1"/>
</dbReference>
<dbReference type="Pfam" id="PF02824">
    <property type="entry name" value="TGS"/>
    <property type="match status" value="1"/>
</dbReference>
<keyword evidence="2" id="KW-1185">Reference proteome</keyword>
<dbReference type="InterPro" id="IPR012676">
    <property type="entry name" value="TGS-like"/>
</dbReference>
<dbReference type="Gene3D" id="3.10.20.30">
    <property type="match status" value="1"/>
</dbReference>
<evidence type="ECO:0000313" key="2">
    <source>
        <dbReference type="Proteomes" id="UP000749559"/>
    </source>
</evidence>
<dbReference type="Pfam" id="PF07973">
    <property type="entry name" value="tRNA_SAD"/>
    <property type="match status" value="1"/>
</dbReference>